<feature type="region of interest" description="Disordered" evidence="2">
    <location>
        <begin position="292"/>
        <end position="319"/>
    </location>
</feature>
<protein>
    <recommendedName>
        <fullName evidence="8">C3H1-type domain-containing protein</fullName>
    </recommendedName>
</protein>
<proteinExistence type="predicted"/>
<sequence>MNDSINTSPYAARLEACRRSDDDRNALVEELIKAFEDLKQKHEDLSDDHASEVASRRRHQAMVKELETTLVQQRQAMGSNNFAMVLIDGDGAIFQDALLQKGDKGGVEAAHLLHAQLQHYLKDVYPDANVSDWSIVVHVVLNLGDLSAALSASGITSTMAHLAEFGRGFGAARPLFNFIDVGRGKERADHKIRESLRLYLPNAQCRHVFFGPCHDNGYINDLAPYSGDTALADRLTLIETRPAEPGFLGLGLKRMKVENVFRDRDIPKPGAPSMTLPLRKQSTMQSSVMAFSPGAVQSPSPARSSDEERGSSGSASSSWAAVGKNGVENGFKTINIAPKKAKKLKHISFNAAGQRIDEALPKFDVESVRTFDDRVKKAKTNLCNQYHLNGHCGNAYCTFEHGAKLTLGELLVLKHKSRGLMCSQGTSCDKIDCYLGHHCKFQGGCTNPSCRFSDTHGMVDLTPVSRWYEDGTEEYI</sequence>
<dbReference type="Gene3D" id="4.10.1000.30">
    <property type="match status" value="1"/>
</dbReference>
<evidence type="ECO:0000313" key="6">
    <source>
        <dbReference type="EMBL" id="EME42490.1"/>
    </source>
</evidence>
<dbReference type="eggNOG" id="ENOG502S3N6">
    <property type="taxonomic scope" value="Eukaryota"/>
</dbReference>
<reference evidence="6 7" key="2">
    <citation type="journal article" date="2012" name="PLoS Pathog.">
        <title>Diverse lifestyles and strategies of plant pathogenesis encoded in the genomes of eighteen Dothideomycetes fungi.</title>
        <authorList>
            <person name="Ohm R.A."/>
            <person name="Feau N."/>
            <person name="Henrissat B."/>
            <person name="Schoch C.L."/>
            <person name="Horwitz B.A."/>
            <person name="Barry K.W."/>
            <person name="Condon B.J."/>
            <person name="Copeland A.C."/>
            <person name="Dhillon B."/>
            <person name="Glaser F."/>
            <person name="Hesse C.N."/>
            <person name="Kosti I."/>
            <person name="LaButti K."/>
            <person name="Lindquist E.A."/>
            <person name="Lucas S."/>
            <person name="Salamov A.A."/>
            <person name="Bradshaw R.E."/>
            <person name="Ciuffetti L."/>
            <person name="Hamelin R.C."/>
            <person name="Kema G.H.J."/>
            <person name="Lawrence C."/>
            <person name="Scott J.A."/>
            <person name="Spatafora J.W."/>
            <person name="Turgeon B.G."/>
            <person name="de Wit P.J.G.M."/>
            <person name="Zhong S."/>
            <person name="Goodwin S.B."/>
            <person name="Grigoriev I.V."/>
        </authorList>
    </citation>
    <scope>NUCLEOTIDE SEQUENCE [LARGE SCALE GENOMIC DNA]</scope>
    <source>
        <strain evidence="7">NZE10 / CBS 128990</strain>
    </source>
</reference>
<gene>
    <name evidence="6" type="ORF">DOTSEDRAFT_73356</name>
</gene>
<dbReference type="EMBL" id="KB446541">
    <property type="protein sequence ID" value="EME42490.1"/>
    <property type="molecule type" value="Genomic_DNA"/>
</dbReference>
<dbReference type="Pfam" id="PF25543">
    <property type="entry name" value="zf-CCCH_tandem"/>
    <property type="match status" value="1"/>
</dbReference>
<evidence type="ECO:0000256" key="1">
    <source>
        <dbReference type="SAM" id="Coils"/>
    </source>
</evidence>
<evidence type="ECO:0000313" key="7">
    <source>
        <dbReference type="Proteomes" id="UP000016933"/>
    </source>
</evidence>
<dbReference type="Proteomes" id="UP000016933">
    <property type="component" value="Unassembled WGS sequence"/>
</dbReference>
<dbReference type="PANTHER" id="PTHR37543:SF1">
    <property type="entry name" value="CCCH ZINC FINGER DNA BINDING PROTEIN (AFU_ORTHOLOGUE AFUA_5G12760)"/>
    <property type="match status" value="1"/>
</dbReference>
<evidence type="ECO:0000259" key="5">
    <source>
        <dbReference type="Pfam" id="PF25543"/>
    </source>
</evidence>
<dbReference type="InterPro" id="IPR057654">
    <property type="entry name" value="Znf-CCCH_tandem"/>
</dbReference>
<dbReference type="OMA" id="GPCHDNG"/>
<dbReference type="STRING" id="675120.N1PLQ7"/>
<reference evidence="7" key="1">
    <citation type="journal article" date="2012" name="PLoS Genet.">
        <title>The genomes of the fungal plant pathogens Cladosporium fulvum and Dothistroma septosporum reveal adaptation to different hosts and lifestyles but also signatures of common ancestry.</title>
        <authorList>
            <person name="de Wit P.J.G.M."/>
            <person name="van der Burgt A."/>
            <person name="Oekmen B."/>
            <person name="Stergiopoulos I."/>
            <person name="Abd-Elsalam K.A."/>
            <person name="Aerts A.L."/>
            <person name="Bahkali A.H."/>
            <person name="Beenen H.G."/>
            <person name="Chettri P."/>
            <person name="Cox M.P."/>
            <person name="Datema E."/>
            <person name="de Vries R.P."/>
            <person name="Dhillon B."/>
            <person name="Ganley A.R."/>
            <person name="Griffiths S.A."/>
            <person name="Guo Y."/>
            <person name="Hamelin R.C."/>
            <person name="Henrissat B."/>
            <person name="Kabir M.S."/>
            <person name="Jashni M.K."/>
            <person name="Kema G."/>
            <person name="Klaubauf S."/>
            <person name="Lapidus A."/>
            <person name="Levasseur A."/>
            <person name="Lindquist E."/>
            <person name="Mehrabi R."/>
            <person name="Ohm R.A."/>
            <person name="Owen T.J."/>
            <person name="Salamov A."/>
            <person name="Schwelm A."/>
            <person name="Schijlen E."/>
            <person name="Sun H."/>
            <person name="van den Burg H.A."/>
            <person name="van Ham R.C.H.J."/>
            <person name="Zhang S."/>
            <person name="Goodwin S.B."/>
            <person name="Grigoriev I.V."/>
            <person name="Collemare J."/>
            <person name="Bradshaw R.E."/>
        </authorList>
    </citation>
    <scope>NUCLEOTIDE SEQUENCE [LARGE SCALE GENOMIC DNA]</scope>
    <source>
        <strain evidence="7">NZE10 / CBS 128990</strain>
    </source>
</reference>
<evidence type="ECO:0000256" key="2">
    <source>
        <dbReference type="SAM" id="MobiDB-lite"/>
    </source>
</evidence>
<feature type="compositionally biased region" description="Polar residues" evidence="2">
    <location>
        <begin position="292"/>
        <end position="301"/>
    </location>
</feature>
<accession>N1PLQ7</accession>
<organism evidence="6 7">
    <name type="scientific">Dothistroma septosporum (strain NZE10 / CBS 128990)</name>
    <name type="common">Red band needle blight fungus</name>
    <name type="synonym">Mycosphaerella pini</name>
    <dbReference type="NCBI Taxonomy" id="675120"/>
    <lineage>
        <taxon>Eukaryota</taxon>
        <taxon>Fungi</taxon>
        <taxon>Dikarya</taxon>
        <taxon>Ascomycota</taxon>
        <taxon>Pezizomycotina</taxon>
        <taxon>Dothideomycetes</taxon>
        <taxon>Dothideomycetidae</taxon>
        <taxon>Mycosphaerellales</taxon>
        <taxon>Mycosphaerellaceae</taxon>
        <taxon>Dothistroma</taxon>
    </lineage>
</organism>
<keyword evidence="7" id="KW-1185">Reference proteome</keyword>
<dbReference type="AlphaFoldDB" id="N1PLQ7"/>
<evidence type="ECO:0000259" key="3">
    <source>
        <dbReference type="Pfam" id="PF25540"/>
    </source>
</evidence>
<feature type="coiled-coil region" evidence="1">
    <location>
        <begin position="28"/>
        <end position="76"/>
    </location>
</feature>
<evidence type="ECO:0000259" key="4">
    <source>
        <dbReference type="Pfam" id="PF25542"/>
    </source>
</evidence>
<name>N1PLQ7_DOTSN</name>
<feature type="domain" description="DUF7923" evidence="3">
    <location>
        <begin position="78"/>
        <end position="261"/>
    </location>
</feature>
<dbReference type="Pfam" id="PF25540">
    <property type="entry name" value="DUF7923"/>
    <property type="match status" value="1"/>
</dbReference>
<dbReference type="InterPro" id="IPR000571">
    <property type="entry name" value="Znf_CCCH"/>
</dbReference>
<dbReference type="HOGENOM" id="CLU_031811_4_0_1"/>
<feature type="domain" description="Tandem CCCH zinc finger" evidence="5">
    <location>
        <begin position="412"/>
        <end position="458"/>
    </location>
</feature>
<dbReference type="PANTHER" id="PTHR37543">
    <property type="entry name" value="CCCH ZINC FINGER DNA BINDING PROTEIN (AFU_ORTHOLOGUE AFUA_5G12760)"/>
    <property type="match status" value="1"/>
</dbReference>
<dbReference type="Pfam" id="PF25542">
    <property type="entry name" value="zf-CCCH_12"/>
    <property type="match status" value="1"/>
</dbReference>
<keyword evidence="1" id="KW-0175">Coiled coil</keyword>
<evidence type="ECO:0008006" key="8">
    <source>
        <dbReference type="Google" id="ProtNLM"/>
    </source>
</evidence>
<dbReference type="InterPro" id="IPR057683">
    <property type="entry name" value="DUF7923"/>
</dbReference>
<dbReference type="OrthoDB" id="2270193at2759"/>
<feature type="domain" description="C3H1-type" evidence="4">
    <location>
        <begin position="377"/>
        <end position="403"/>
    </location>
</feature>